<evidence type="ECO:0000259" key="11">
    <source>
        <dbReference type="PROSITE" id="PS51706"/>
    </source>
</evidence>
<dbReference type="SUPFAM" id="SSF52540">
    <property type="entry name" value="P-loop containing nucleoside triphosphate hydrolases"/>
    <property type="match status" value="1"/>
</dbReference>
<dbReference type="Pfam" id="PF01926">
    <property type="entry name" value="MMR_HSR1"/>
    <property type="match status" value="1"/>
</dbReference>
<gene>
    <name evidence="10" type="primary">engB</name>
    <name evidence="12" type="ORF">KT71_04590</name>
</gene>
<keyword evidence="9 10" id="KW-0131">Cell cycle</keyword>
<dbReference type="InterPro" id="IPR027417">
    <property type="entry name" value="P-loop_NTPase"/>
</dbReference>
<dbReference type="PANTHER" id="PTHR11649">
    <property type="entry name" value="MSS1/TRME-RELATED GTP-BINDING PROTEIN"/>
    <property type="match status" value="1"/>
</dbReference>
<feature type="domain" description="EngB-type G" evidence="11">
    <location>
        <begin position="70"/>
        <end position="244"/>
    </location>
</feature>
<evidence type="ECO:0000256" key="7">
    <source>
        <dbReference type="ARBA" id="ARBA00023134"/>
    </source>
</evidence>
<dbReference type="STRING" id="314285.KT71_04590"/>
<comment type="cofactor">
    <cofactor evidence="1">
        <name>Mg(2+)</name>
        <dbReference type="ChEBI" id="CHEBI:18420"/>
    </cofactor>
</comment>
<dbReference type="GO" id="GO:0000917">
    <property type="term" value="P:division septum assembly"/>
    <property type="evidence" value="ECO:0007669"/>
    <property type="project" value="UniProtKB-KW"/>
</dbReference>
<dbReference type="eggNOG" id="COG0218">
    <property type="taxonomic scope" value="Bacteria"/>
</dbReference>
<name>A4A915_9GAMM</name>
<dbReference type="AlphaFoldDB" id="A4A915"/>
<dbReference type="EMBL" id="AAOA02000002">
    <property type="protein sequence ID" value="EAQ97557.2"/>
    <property type="molecule type" value="Genomic_DNA"/>
</dbReference>
<evidence type="ECO:0000256" key="10">
    <source>
        <dbReference type="HAMAP-Rule" id="MF_00321"/>
    </source>
</evidence>
<keyword evidence="8 10" id="KW-0717">Septation</keyword>
<dbReference type="HAMAP" id="MF_00321">
    <property type="entry name" value="GTPase_EngB"/>
    <property type="match status" value="1"/>
</dbReference>
<evidence type="ECO:0000313" key="13">
    <source>
        <dbReference type="Proteomes" id="UP000019205"/>
    </source>
</evidence>
<evidence type="ECO:0000256" key="4">
    <source>
        <dbReference type="ARBA" id="ARBA00022723"/>
    </source>
</evidence>
<evidence type="ECO:0000256" key="6">
    <source>
        <dbReference type="ARBA" id="ARBA00022842"/>
    </source>
</evidence>
<comment type="function">
    <text evidence="10">Necessary for normal cell division and for the maintenance of normal septation.</text>
</comment>
<proteinExistence type="inferred from homology"/>
<keyword evidence="7 10" id="KW-0342">GTP-binding</keyword>
<dbReference type="Gene3D" id="3.40.50.300">
    <property type="entry name" value="P-loop containing nucleotide triphosphate hydrolases"/>
    <property type="match status" value="1"/>
</dbReference>
<reference evidence="12 13" key="2">
    <citation type="journal article" date="2009" name="PLoS ONE">
        <title>The photosynthetic apparatus and its regulation in the aerobic gammaproteobacterium Congregibacter litoralis gen. nov., sp. nov.</title>
        <authorList>
            <person name="Spring S."/>
            <person name="Lunsdorf H."/>
            <person name="Fuchs B.M."/>
            <person name="Tindall B.J."/>
        </authorList>
    </citation>
    <scope>NUCLEOTIDE SEQUENCE [LARGE SCALE GENOMIC DNA]</scope>
    <source>
        <strain evidence="12">KT71</strain>
    </source>
</reference>
<dbReference type="FunFam" id="3.40.50.300:FF:000098">
    <property type="entry name" value="Probable GTP-binding protein EngB"/>
    <property type="match status" value="1"/>
</dbReference>
<keyword evidence="6" id="KW-0460">Magnesium</keyword>
<accession>A4A915</accession>
<evidence type="ECO:0000256" key="2">
    <source>
        <dbReference type="ARBA" id="ARBA00009638"/>
    </source>
</evidence>
<evidence type="ECO:0000256" key="1">
    <source>
        <dbReference type="ARBA" id="ARBA00001946"/>
    </source>
</evidence>
<dbReference type="Proteomes" id="UP000019205">
    <property type="component" value="Chromosome"/>
</dbReference>
<evidence type="ECO:0000313" key="12">
    <source>
        <dbReference type="EMBL" id="EAQ97557.2"/>
    </source>
</evidence>
<dbReference type="PANTHER" id="PTHR11649:SF13">
    <property type="entry name" value="ENGB-TYPE G DOMAIN-CONTAINING PROTEIN"/>
    <property type="match status" value="1"/>
</dbReference>
<dbReference type="InterPro" id="IPR030393">
    <property type="entry name" value="G_ENGB_dom"/>
</dbReference>
<dbReference type="PROSITE" id="PS51706">
    <property type="entry name" value="G_ENGB"/>
    <property type="match status" value="1"/>
</dbReference>
<keyword evidence="4" id="KW-0479">Metal-binding</keyword>
<dbReference type="HOGENOM" id="CLU_033732_1_0_6"/>
<dbReference type="InterPro" id="IPR019987">
    <property type="entry name" value="GTP-bd_ribosome_bio_YsxC"/>
</dbReference>
<dbReference type="GO" id="GO:0005525">
    <property type="term" value="F:GTP binding"/>
    <property type="evidence" value="ECO:0007669"/>
    <property type="project" value="UniProtKB-UniRule"/>
</dbReference>
<organism evidence="12 13">
    <name type="scientific">Congregibacter litoralis KT71</name>
    <dbReference type="NCBI Taxonomy" id="314285"/>
    <lineage>
        <taxon>Bacteria</taxon>
        <taxon>Pseudomonadati</taxon>
        <taxon>Pseudomonadota</taxon>
        <taxon>Gammaproteobacteria</taxon>
        <taxon>Cellvibrionales</taxon>
        <taxon>Halieaceae</taxon>
        <taxon>Congregibacter</taxon>
    </lineage>
</organism>
<comment type="similarity">
    <text evidence="2 10">Belongs to the TRAFAC class TrmE-Era-EngA-EngB-Septin-like GTPase superfamily. EngB GTPase family.</text>
</comment>
<keyword evidence="5 10" id="KW-0547">Nucleotide-binding</keyword>
<evidence type="ECO:0000256" key="5">
    <source>
        <dbReference type="ARBA" id="ARBA00022741"/>
    </source>
</evidence>
<keyword evidence="3 10" id="KW-0132">Cell division</keyword>
<evidence type="ECO:0000256" key="3">
    <source>
        <dbReference type="ARBA" id="ARBA00022618"/>
    </source>
</evidence>
<keyword evidence="13" id="KW-1185">Reference proteome</keyword>
<protein>
    <recommendedName>
        <fullName evidence="10">Probable GTP-binding protein EngB</fullName>
    </recommendedName>
</protein>
<dbReference type="GO" id="GO:0005829">
    <property type="term" value="C:cytosol"/>
    <property type="evidence" value="ECO:0007669"/>
    <property type="project" value="TreeGrafter"/>
</dbReference>
<dbReference type="GO" id="GO:0046872">
    <property type="term" value="F:metal ion binding"/>
    <property type="evidence" value="ECO:0007669"/>
    <property type="project" value="UniProtKB-KW"/>
</dbReference>
<dbReference type="InterPro" id="IPR006073">
    <property type="entry name" value="GTP-bd"/>
</dbReference>
<comment type="caution">
    <text evidence="12">The sequence shown here is derived from an EMBL/GenBank/DDBJ whole genome shotgun (WGS) entry which is preliminary data.</text>
</comment>
<evidence type="ECO:0000256" key="9">
    <source>
        <dbReference type="ARBA" id="ARBA00023306"/>
    </source>
</evidence>
<dbReference type="CDD" id="cd01876">
    <property type="entry name" value="YihA_EngB"/>
    <property type="match status" value="1"/>
</dbReference>
<evidence type="ECO:0000256" key="8">
    <source>
        <dbReference type="ARBA" id="ARBA00023210"/>
    </source>
</evidence>
<reference evidence="12 13" key="1">
    <citation type="journal article" date="2007" name="Proc. Natl. Acad. Sci. U.S.A.">
        <title>Characterization of a marine gammaproteobacterium capable of aerobic anoxygenic photosynthesis.</title>
        <authorList>
            <person name="Fuchs B.M."/>
            <person name="Spring S."/>
            <person name="Teeling H."/>
            <person name="Quast C."/>
            <person name="Wulf J."/>
            <person name="Schattenhofer M."/>
            <person name="Yan S."/>
            <person name="Ferriera S."/>
            <person name="Johnson J."/>
            <person name="Glockner F.O."/>
            <person name="Amann R."/>
        </authorList>
    </citation>
    <scope>NUCLEOTIDE SEQUENCE [LARGE SCALE GENOMIC DNA]</scope>
    <source>
        <strain evidence="12">KT71</strain>
    </source>
</reference>
<dbReference type="NCBIfam" id="TIGR03598">
    <property type="entry name" value="GTPase_YsxC"/>
    <property type="match status" value="1"/>
</dbReference>
<sequence length="259" mass="28617">MCSRPLVIRCEKHPTIHAPLFEGRAIILKMDTPTNHPKGAALAEPVSKPAYRKAAFLTSAAKVSQCPEDIGWEVAFAGRSNAGKSSAINSLTQNHKLARTSKTPGRTQLINFFTVGEQQRIVDLPGYGYAKVPQKLKQDWTKQMEAYLQERQSLRGLILLSDCRHPLQPFDQQMLTWAAEADMPVHMLLTKCDKLSKGAGKQTLLKVRNSVAPLGELVTCQLFSALKHTGHGELIATLDQWLTDTSVFDDDSEEADLAP</sequence>